<evidence type="ECO:0000256" key="1">
    <source>
        <dbReference type="ARBA" id="ARBA00022723"/>
    </source>
</evidence>
<dbReference type="GO" id="GO:0008270">
    <property type="term" value="F:zinc ion binding"/>
    <property type="evidence" value="ECO:0007669"/>
    <property type="project" value="InterPro"/>
</dbReference>
<evidence type="ECO:0000313" key="5">
    <source>
        <dbReference type="Proteomes" id="UP000534783"/>
    </source>
</evidence>
<dbReference type="PANTHER" id="PTHR36150:SF1">
    <property type="entry name" value="DNA GYRASE INHIBITOR YACG"/>
    <property type="match status" value="1"/>
</dbReference>
<dbReference type="InterPro" id="IPR005584">
    <property type="entry name" value="DNA_gyrase_inhibitor_YacG"/>
</dbReference>
<dbReference type="SUPFAM" id="SSF57716">
    <property type="entry name" value="Glucocorticoid receptor-like (DNA-binding domain)"/>
    <property type="match status" value="1"/>
</dbReference>
<protein>
    <submittedName>
        <fullName evidence="4">DNA gyrase inhibitor YacG</fullName>
    </submittedName>
</protein>
<gene>
    <name evidence="4" type="ORF">MNODULE_09410</name>
</gene>
<keyword evidence="5" id="KW-1185">Reference proteome</keyword>
<evidence type="ECO:0000313" key="4">
    <source>
        <dbReference type="EMBL" id="NKE70955.1"/>
    </source>
</evidence>
<proteinExistence type="inferred from homology"/>
<keyword evidence="2" id="KW-0862">Zinc</keyword>
<dbReference type="Gene3D" id="3.30.50.10">
    <property type="entry name" value="Erythroid Transcription Factor GATA-1, subunit A"/>
    <property type="match status" value="1"/>
</dbReference>
<evidence type="ECO:0000256" key="3">
    <source>
        <dbReference type="SAM" id="MobiDB-lite"/>
    </source>
</evidence>
<keyword evidence="1" id="KW-0479">Metal-binding</keyword>
<dbReference type="GO" id="GO:0006355">
    <property type="term" value="P:regulation of DNA-templated transcription"/>
    <property type="evidence" value="ECO:0007669"/>
    <property type="project" value="InterPro"/>
</dbReference>
<name>A0A7X6DPG3_9BACT</name>
<sequence length="78" mass="8739">MKAVCPTCKKKIDWKESRYRPFCSERCKLIDLGRWASGDYRIPAQSEEEAEKEAESSEGQDADSNDRPNEGGNGKSPA</sequence>
<dbReference type="HAMAP" id="MF_00649">
    <property type="entry name" value="DNA_gyrase_inhibitor_YacG"/>
    <property type="match status" value="1"/>
</dbReference>
<feature type="region of interest" description="Disordered" evidence="3">
    <location>
        <begin position="40"/>
        <end position="78"/>
    </location>
</feature>
<organism evidence="4 5">
    <name type="scientific">Candidatus Manganitrophus noduliformans</name>
    <dbReference type="NCBI Taxonomy" id="2606439"/>
    <lineage>
        <taxon>Bacteria</taxon>
        <taxon>Pseudomonadati</taxon>
        <taxon>Nitrospirota</taxon>
        <taxon>Nitrospiria</taxon>
        <taxon>Candidatus Troglogloeales</taxon>
        <taxon>Candidatus Manganitrophaceae</taxon>
        <taxon>Candidatus Manganitrophus</taxon>
    </lineage>
</organism>
<feature type="compositionally biased region" description="Acidic residues" evidence="3">
    <location>
        <begin position="46"/>
        <end position="63"/>
    </location>
</feature>
<dbReference type="RefSeq" id="WP_168059300.1">
    <property type="nucleotide sequence ID" value="NZ_VTOW01000002.1"/>
</dbReference>
<accession>A0A7X6DPG3</accession>
<dbReference type="InterPro" id="IPR013088">
    <property type="entry name" value="Znf_NHR/GATA"/>
</dbReference>
<reference evidence="4 5" key="1">
    <citation type="journal article" date="2020" name="Nature">
        <title>Bacterial chemolithoautotrophy via manganese oxidation.</title>
        <authorList>
            <person name="Yu H."/>
            <person name="Leadbetter J.R."/>
        </authorList>
    </citation>
    <scope>NUCLEOTIDE SEQUENCE [LARGE SCALE GENOMIC DNA]</scope>
    <source>
        <strain evidence="4 5">Mn-1</strain>
    </source>
</reference>
<dbReference type="Proteomes" id="UP000534783">
    <property type="component" value="Unassembled WGS sequence"/>
</dbReference>
<dbReference type="PANTHER" id="PTHR36150">
    <property type="entry name" value="DNA GYRASE INHIBITOR YACG"/>
    <property type="match status" value="1"/>
</dbReference>
<dbReference type="EMBL" id="VTOW01000002">
    <property type="protein sequence ID" value="NKE70955.1"/>
    <property type="molecule type" value="Genomic_DNA"/>
</dbReference>
<dbReference type="AlphaFoldDB" id="A0A7X6DPG3"/>
<comment type="caution">
    <text evidence="4">The sequence shown here is derived from an EMBL/GenBank/DDBJ whole genome shotgun (WGS) entry which is preliminary data.</text>
</comment>
<dbReference type="Pfam" id="PF03884">
    <property type="entry name" value="YacG"/>
    <property type="match status" value="1"/>
</dbReference>
<evidence type="ECO:0000256" key="2">
    <source>
        <dbReference type="ARBA" id="ARBA00022833"/>
    </source>
</evidence>